<organism evidence="2">
    <name type="scientific">Candidatus Kentrum sp. LPFa</name>
    <dbReference type="NCBI Taxonomy" id="2126335"/>
    <lineage>
        <taxon>Bacteria</taxon>
        <taxon>Pseudomonadati</taxon>
        <taxon>Pseudomonadota</taxon>
        <taxon>Gammaproteobacteria</taxon>
        <taxon>Candidatus Kentrum</taxon>
    </lineage>
</organism>
<dbReference type="Gene3D" id="3.40.190.10">
    <property type="entry name" value="Periplasmic binding protein-like II"/>
    <property type="match status" value="1"/>
</dbReference>
<proteinExistence type="predicted"/>
<name>A0A450W714_9GAMM</name>
<reference evidence="2" key="1">
    <citation type="submission" date="2019-02" db="EMBL/GenBank/DDBJ databases">
        <authorList>
            <person name="Gruber-Vodicka R. H."/>
            <person name="Seah K. B. B."/>
        </authorList>
    </citation>
    <scope>NUCLEOTIDE SEQUENCE</scope>
    <source>
        <strain evidence="2">BECK_S313</strain>
    </source>
</reference>
<accession>A0A450W714</accession>
<keyword evidence="1" id="KW-0732">Signal</keyword>
<evidence type="ECO:0008006" key="3">
    <source>
        <dbReference type="Google" id="ProtNLM"/>
    </source>
</evidence>
<evidence type="ECO:0000256" key="1">
    <source>
        <dbReference type="SAM" id="SignalP"/>
    </source>
</evidence>
<gene>
    <name evidence="2" type="ORF">BECKLPF1236B_GA0070989_104011</name>
</gene>
<evidence type="ECO:0000313" key="2">
    <source>
        <dbReference type="EMBL" id="VFK12778.1"/>
    </source>
</evidence>
<dbReference type="EMBL" id="CAADFK010000040">
    <property type="protein sequence ID" value="VFK12778.1"/>
    <property type="molecule type" value="Genomic_DNA"/>
</dbReference>
<protein>
    <recommendedName>
        <fullName evidence="3">Sugar ABC transporter substrate-binding protein</fullName>
    </recommendedName>
</protein>
<dbReference type="AlphaFoldDB" id="A0A450W714"/>
<feature type="chain" id="PRO_5018982987" description="Sugar ABC transporter substrate-binding protein" evidence="1">
    <location>
        <begin position="22"/>
        <end position="74"/>
    </location>
</feature>
<feature type="signal peptide" evidence="1">
    <location>
        <begin position="1"/>
        <end position="21"/>
    </location>
</feature>
<sequence>MNKISRIVGCVLLAVSMSAYALETQLVVVTSFPNDLTKPFKSAFESNNPGIEIEMLKKKTTAGIKYIQETADNK</sequence>